<name>A0AAD6YY07_9AGAR</name>
<dbReference type="Proteomes" id="UP001218218">
    <property type="component" value="Unassembled WGS sequence"/>
</dbReference>
<accession>A0AAD6YY07</accession>
<dbReference type="AlphaFoldDB" id="A0AAD6YY07"/>
<gene>
    <name evidence="1" type="ORF">DFH08DRAFT_978747</name>
</gene>
<reference evidence="1" key="1">
    <citation type="submission" date="2023-03" db="EMBL/GenBank/DDBJ databases">
        <title>Massive genome expansion in bonnet fungi (Mycena s.s.) driven by repeated elements and novel gene families across ecological guilds.</title>
        <authorList>
            <consortium name="Lawrence Berkeley National Laboratory"/>
            <person name="Harder C.B."/>
            <person name="Miyauchi S."/>
            <person name="Viragh M."/>
            <person name="Kuo A."/>
            <person name="Thoen E."/>
            <person name="Andreopoulos B."/>
            <person name="Lu D."/>
            <person name="Skrede I."/>
            <person name="Drula E."/>
            <person name="Henrissat B."/>
            <person name="Morin E."/>
            <person name="Kohler A."/>
            <person name="Barry K."/>
            <person name="LaButti K."/>
            <person name="Morin E."/>
            <person name="Salamov A."/>
            <person name="Lipzen A."/>
            <person name="Mereny Z."/>
            <person name="Hegedus B."/>
            <person name="Baldrian P."/>
            <person name="Stursova M."/>
            <person name="Weitz H."/>
            <person name="Taylor A."/>
            <person name="Grigoriev I.V."/>
            <person name="Nagy L.G."/>
            <person name="Martin F."/>
            <person name="Kauserud H."/>
        </authorList>
    </citation>
    <scope>NUCLEOTIDE SEQUENCE</scope>
    <source>
        <strain evidence="1">CBHHK002</strain>
    </source>
</reference>
<proteinExistence type="predicted"/>
<evidence type="ECO:0000313" key="1">
    <source>
        <dbReference type="EMBL" id="KAJ7301428.1"/>
    </source>
</evidence>
<evidence type="ECO:0000313" key="2">
    <source>
        <dbReference type="Proteomes" id="UP001218218"/>
    </source>
</evidence>
<keyword evidence="2" id="KW-1185">Reference proteome</keyword>
<comment type="caution">
    <text evidence="1">The sequence shown here is derived from an EMBL/GenBank/DDBJ whole genome shotgun (WGS) entry which is preliminary data.</text>
</comment>
<sequence>MPRESVAAYQRHFECLLLSDEEFQNLSWEPSGCLEEFCCERLRLALLLVHRCTLEGTDPRVISTDIPSEEKDELRLILLRLVGTTVSAGFSSMIFFKNVGIIILTIIRAEVSFACASYSQREYAHIPELACHVPAAQITAAMKKYRVPGETADLFVLMLLAFDRGIDGHGEDRKALSVGYSILMDLYEAVSEQALEDGCPTNFAEFRQGKDLCLDVLLEEVIPAELLP</sequence>
<protein>
    <submittedName>
        <fullName evidence="1">Uncharacterized protein</fullName>
    </submittedName>
</protein>
<organism evidence="1 2">
    <name type="scientific">Mycena albidolilacea</name>
    <dbReference type="NCBI Taxonomy" id="1033008"/>
    <lineage>
        <taxon>Eukaryota</taxon>
        <taxon>Fungi</taxon>
        <taxon>Dikarya</taxon>
        <taxon>Basidiomycota</taxon>
        <taxon>Agaricomycotina</taxon>
        <taxon>Agaricomycetes</taxon>
        <taxon>Agaricomycetidae</taxon>
        <taxon>Agaricales</taxon>
        <taxon>Marasmiineae</taxon>
        <taxon>Mycenaceae</taxon>
        <taxon>Mycena</taxon>
    </lineage>
</organism>
<dbReference type="EMBL" id="JARIHO010000135">
    <property type="protein sequence ID" value="KAJ7301428.1"/>
    <property type="molecule type" value="Genomic_DNA"/>
</dbReference>